<name>A0ABV6NFR4_9BACI</name>
<reference evidence="1 2" key="1">
    <citation type="submission" date="2024-09" db="EMBL/GenBank/DDBJ databases">
        <authorList>
            <person name="Sun Q."/>
            <person name="Mori K."/>
        </authorList>
    </citation>
    <scope>NUCLEOTIDE SEQUENCE [LARGE SCALE GENOMIC DNA]</scope>
    <source>
        <strain evidence="1 2">NCAIM B.02301</strain>
    </source>
</reference>
<gene>
    <name evidence="1" type="ORF">ACFFH4_11235</name>
</gene>
<sequence>MARYRSKPVVVEAVKISRTITIETSEGTVKGYPGDYLITDANGEQYPCNSAKFEKSYERIKDGMDVKSLIIRSLRKVKRKSKEVFQK</sequence>
<evidence type="ECO:0000313" key="1">
    <source>
        <dbReference type="EMBL" id="MFC0559619.1"/>
    </source>
</evidence>
<keyword evidence="2" id="KW-1185">Reference proteome</keyword>
<dbReference type="RefSeq" id="WP_273847736.1">
    <property type="nucleotide sequence ID" value="NZ_JAQQWT010000032.1"/>
</dbReference>
<organism evidence="1 2">
    <name type="scientific">Halalkalibacter alkalisediminis</name>
    <dbReference type="NCBI Taxonomy" id="935616"/>
    <lineage>
        <taxon>Bacteria</taxon>
        <taxon>Bacillati</taxon>
        <taxon>Bacillota</taxon>
        <taxon>Bacilli</taxon>
        <taxon>Bacillales</taxon>
        <taxon>Bacillaceae</taxon>
        <taxon>Halalkalibacter</taxon>
    </lineage>
</organism>
<protein>
    <submittedName>
        <fullName evidence="1">Uncharacterized protein</fullName>
    </submittedName>
</protein>
<accession>A0ABV6NFR4</accession>
<evidence type="ECO:0000313" key="2">
    <source>
        <dbReference type="Proteomes" id="UP001589833"/>
    </source>
</evidence>
<proteinExistence type="predicted"/>
<dbReference type="Proteomes" id="UP001589833">
    <property type="component" value="Unassembled WGS sequence"/>
</dbReference>
<dbReference type="EMBL" id="JBHLTR010000015">
    <property type="protein sequence ID" value="MFC0559619.1"/>
    <property type="molecule type" value="Genomic_DNA"/>
</dbReference>
<comment type="caution">
    <text evidence="1">The sequence shown here is derived from an EMBL/GenBank/DDBJ whole genome shotgun (WGS) entry which is preliminary data.</text>
</comment>